<feature type="transmembrane region" description="Helical" evidence="2">
    <location>
        <begin position="214"/>
        <end position="232"/>
    </location>
</feature>
<dbReference type="GeneID" id="20227034"/>
<protein>
    <recommendedName>
        <fullName evidence="6">Autophagy-related protein 9</fullName>
    </recommendedName>
</protein>
<gene>
    <name evidence="4" type="ORF">AURANDRAFT_68802</name>
</gene>
<dbReference type="Proteomes" id="UP000002729">
    <property type="component" value="Unassembled WGS sequence"/>
</dbReference>
<evidence type="ECO:0000313" key="4">
    <source>
        <dbReference type="EMBL" id="EGB02521.1"/>
    </source>
</evidence>
<evidence type="ECO:0000256" key="2">
    <source>
        <dbReference type="SAM" id="Phobius"/>
    </source>
</evidence>
<keyword evidence="3" id="KW-0732">Signal</keyword>
<keyword evidence="2" id="KW-0812">Transmembrane</keyword>
<feature type="transmembrane region" description="Helical" evidence="2">
    <location>
        <begin position="458"/>
        <end position="482"/>
    </location>
</feature>
<dbReference type="KEGG" id="aaf:AURANDRAFT_68802"/>
<feature type="transmembrane region" description="Helical" evidence="2">
    <location>
        <begin position="264"/>
        <end position="285"/>
    </location>
</feature>
<keyword evidence="5" id="KW-1185">Reference proteome</keyword>
<name>F0YQT8_AURAN</name>
<evidence type="ECO:0000256" key="1">
    <source>
        <dbReference type="SAM" id="MobiDB-lite"/>
    </source>
</evidence>
<accession>F0YQT8</accession>
<feature type="region of interest" description="Disordered" evidence="1">
    <location>
        <begin position="135"/>
        <end position="154"/>
    </location>
</feature>
<reference evidence="4 5" key="1">
    <citation type="journal article" date="2011" name="Proc. Natl. Acad. Sci. U.S.A.">
        <title>Niche of harmful alga Aureococcus anophagefferens revealed through ecogenomics.</title>
        <authorList>
            <person name="Gobler C.J."/>
            <person name="Berry D.L."/>
            <person name="Dyhrman S.T."/>
            <person name="Wilhelm S.W."/>
            <person name="Salamov A."/>
            <person name="Lobanov A.V."/>
            <person name="Zhang Y."/>
            <person name="Collier J.L."/>
            <person name="Wurch L.L."/>
            <person name="Kustka A.B."/>
            <person name="Dill B.D."/>
            <person name="Shah M."/>
            <person name="VerBerkmoes N.C."/>
            <person name="Kuo A."/>
            <person name="Terry A."/>
            <person name="Pangilinan J."/>
            <person name="Lindquist E.A."/>
            <person name="Lucas S."/>
            <person name="Paulsen I.T."/>
            <person name="Hattenrath-Lehmann T.K."/>
            <person name="Talmage S.C."/>
            <person name="Walker E.A."/>
            <person name="Koch F."/>
            <person name="Burson A.M."/>
            <person name="Marcoval M.A."/>
            <person name="Tang Y.Z."/>
            <person name="Lecleir G.R."/>
            <person name="Coyne K.J."/>
            <person name="Berg G.M."/>
            <person name="Bertrand E.M."/>
            <person name="Saito M.A."/>
            <person name="Gladyshev V.N."/>
            <person name="Grigoriev I.V."/>
        </authorList>
    </citation>
    <scope>NUCLEOTIDE SEQUENCE [LARGE SCALE GENOMIC DNA]</scope>
    <source>
        <strain evidence="5">CCMP 1984</strain>
    </source>
</reference>
<feature type="chain" id="PRO_5003261229" description="Autophagy-related protein 9" evidence="3">
    <location>
        <begin position="25"/>
        <end position="488"/>
    </location>
</feature>
<proteinExistence type="predicted"/>
<sequence length="488" mass="53555">MRPTRGGLVATAALLLVRATMSSAGGGGGACNDTAGDDVVRRQPRQVAHVDHLALPHSGSTTVATALRRALEARAIRGAASCAKCSAAACGADALLPVRATLVYRAGHAHFPLAERRAHIASDWADGAVSRAREASGGARQAEHETRMGLRGPSPRVARPGAVVTVHVLREPAAVEGQLDNASVYTLLWASEIIHDHAGRPPRKVFDLTMTRRVTYLAVFIQVFVPLALIIVEQNHMRLPFLFCPAAAVAGTRADAPPYAFKRAVYGACVYVLAWLTCLTNFGAVQYEEAAYRFFAQFHPPRKGRPPVPVDAPDPECSRYGLCMLVSAAVQILSFKLVLVTLIFLFFTQSDLMDIVLNCLALQFILDVDSTIVTPIRNRDLVEREMKKWFEDFDWYGDEIKAYLERDAARPTVTFPGVGDMPCIRLLPFLVVDHRAPGFVRVERAWFARHWAIKLLTFFDGLMVPLVLFFMVGVGFCAEFAWPGDDDD</sequence>
<evidence type="ECO:0008006" key="6">
    <source>
        <dbReference type="Google" id="ProtNLM"/>
    </source>
</evidence>
<feature type="signal peptide" evidence="3">
    <location>
        <begin position="1"/>
        <end position="24"/>
    </location>
</feature>
<dbReference type="PROSITE" id="PS51257">
    <property type="entry name" value="PROKAR_LIPOPROTEIN"/>
    <property type="match status" value="1"/>
</dbReference>
<dbReference type="EMBL" id="GL833462">
    <property type="protein sequence ID" value="EGB02521.1"/>
    <property type="molecule type" value="Genomic_DNA"/>
</dbReference>
<organism evidence="5">
    <name type="scientific">Aureococcus anophagefferens</name>
    <name type="common">Harmful bloom alga</name>
    <dbReference type="NCBI Taxonomy" id="44056"/>
    <lineage>
        <taxon>Eukaryota</taxon>
        <taxon>Sar</taxon>
        <taxon>Stramenopiles</taxon>
        <taxon>Ochrophyta</taxon>
        <taxon>Pelagophyceae</taxon>
        <taxon>Pelagomonadales</taxon>
        <taxon>Pelagomonadaceae</taxon>
        <taxon>Aureococcus</taxon>
    </lineage>
</organism>
<evidence type="ECO:0000313" key="5">
    <source>
        <dbReference type="Proteomes" id="UP000002729"/>
    </source>
</evidence>
<evidence type="ECO:0000256" key="3">
    <source>
        <dbReference type="SAM" id="SignalP"/>
    </source>
</evidence>
<dbReference type="RefSeq" id="XP_009042780.1">
    <property type="nucleotide sequence ID" value="XM_009044532.1"/>
</dbReference>
<dbReference type="InParanoid" id="F0YQT8"/>
<dbReference type="AlphaFoldDB" id="F0YQT8"/>
<feature type="transmembrane region" description="Helical" evidence="2">
    <location>
        <begin position="328"/>
        <end position="347"/>
    </location>
</feature>
<keyword evidence="2" id="KW-1133">Transmembrane helix</keyword>
<keyword evidence="2" id="KW-0472">Membrane</keyword>